<feature type="compositionally biased region" description="Basic and acidic residues" evidence="1">
    <location>
        <begin position="518"/>
        <end position="559"/>
    </location>
</feature>
<feature type="compositionally biased region" description="Polar residues" evidence="1">
    <location>
        <begin position="138"/>
        <end position="154"/>
    </location>
</feature>
<feature type="region of interest" description="Disordered" evidence="1">
    <location>
        <begin position="1"/>
        <end position="154"/>
    </location>
</feature>
<feature type="compositionally biased region" description="Polar residues" evidence="1">
    <location>
        <begin position="54"/>
        <end position="79"/>
    </location>
</feature>
<protein>
    <submittedName>
        <fullName evidence="2">Uncharacterized protein</fullName>
    </submittedName>
</protein>
<accession>A0A6S7HTF6</accession>
<keyword evidence="3" id="KW-1185">Reference proteome</keyword>
<feature type="region of interest" description="Disordered" evidence="1">
    <location>
        <begin position="317"/>
        <end position="336"/>
    </location>
</feature>
<evidence type="ECO:0000313" key="2">
    <source>
        <dbReference type="EMBL" id="CAB4008496.1"/>
    </source>
</evidence>
<feature type="region of interest" description="Disordered" evidence="1">
    <location>
        <begin position="449"/>
        <end position="560"/>
    </location>
</feature>
<feature type="compositionally biased region" description="Basic and acidic residues" evidence="1">
    <location>
        <begin position="453"/>
        <end position="470"/>
    </location>
</feature>
<dbReference type="EMBL" id="CACRXK020006140">
    <property type="protein sequence ID" value="CAB4008496.1"/>
    <property type="molecule type" value="Genomic_DNA"/>
</dbReference>
<comment type="caution">
    <text evidence="2">The sequence shown here is derived from an EMBL/GenBank/DDBJ whole genome shotgun (WGS) entry which is preliminary data.</text>
</comment>
<feature type="region of interest" description="Disordered" evidence="1">
    <location>
        <begin position="628"/>
        <end position="652"/>
    </location>
</feature>
<sequence>MVDNSNDLDTPDTMLEDDPGTEPKLGPNPSLQNNLKTYKSLKTDSDGSDDDLGQSKNNVNDNMDTGSSDSGMQNTTASNDNEDGNLKQANSKQDMETQDGKVNLKQANSKQDMETQDGKVNLKQANNKQDPYTEDGNLKQTNSKQDMVESKTGQISATMNGKENTEMAVEKNAANKEVKLGESGKILETSYRFNDEDTPEVDDFADQANDIWTTNSHDPLLTADDTSDLARNEETTQDIQPDDAKYGNNLHIGGDDGFENSYNKQNSENWGDGRMQAPLQSNDYNWLTAGLKSTQHLPNIQDQMQAYQTPDWNGKATPYLGRGDSQGYQTTEQPQLEKRTAIPSTEMVQSQYTGDGNKLSRNTPHMIKSKHYTVAADTLTDNDVYGYAGSIGPFLQKRAFVPQTVDPRPEQRKKDDVLENLVTDVNEPWIKHFLTNTLEMAVKGEKGILTSEQDGRDDVKDKPLARRDELGEADSVPKPSQETNIEQDDDMPLDATNNKDDSEDYDDVGGRENTTSFSKEEDKDSGDGDKDSNDGDKDQQNKQKEETASTREKSEEKIELPAIHEYIPNIAPKPEGIPLSEVLKHIPKQESSQSPVADIGTIPSQGDDPLKSVIRITTRIPVAQHVPEQTVPSSTERTPVDHHVPDQSESLPSISEQIPAGHHIPEQSEVPPAQVPTSQMIPSTPQLPSSTLPQQPYIPTNPSSYMVPAALPTFPEWSSFPEYKPPTHVPKSESQTTKPNPPVAPGTSPDFTSSNQAAPAVVGPIIKVVTTPGMKATVKLTSKGQVHDASKGNTKFQSEIHKALNNSIQNIGISFSNDVLENTIKEAELIHVLKDAIPVNQRRPVGTEDDLKQGLDDLKDYAVALTDATGLSQAQRDDVAEKLARDLLNEMRVMDGRKQQLLKELMSFVTAMEVSTFKERLNEIKSRIIQLSTEYPQDLVKTRSTAIKLLNELFQQLPLPKEQIKETEKNVGGSKLLKSLVQEGEKRVLRSKLKKALLDLVADKLL</sequence>
<evidence type="ECO:0000313" key="3">
    <source>
        <dbReference type="Proteomes" id="UP001152795"/>
    </source>
</evidence>
<gene>
    <name evidence="2" type="ORF">PACLA_8A076548</name>
</gene>
<reference evidence="2" key="1">
    <citation type="submission" date="2020-04" db="EMBL/GenBank/DDBJ databases">
        <authorList>
            <person name="Alioto T."/>
            <person name="Alioto T."/>
            <person name="Gomez Garrido J."/>
        </authorList>
    </citation>
    <scope>NUCLEOTIDE SEQUENCE</scope>
    <source>
        <strain evidence="2">A484AB</strain>
    </source>
</reference>
<feature type="compositionally biased region" description="Low complexity" evidence="1">
    <location>
        <begin position="682"/>
        <end position="695"/>
    </location>
</feature>
<proteinExistence type="predicted"/>
<name>A0A6S7HTF6_PARCT</name>
<feature type="region of interest" description="Disordered" evidence="1">
    <location>
        <begin position="587"/>
        <end position="608"/>
    </location>
</feature>
<feature type="region of interest" description="Disordered" evidence="1">
    <location>
        <begin position="725"/>
        <end position="756"/>
    </location>
</feature>
<feature type="region of interest" description="Disordered" evidence="1">
    <location>
        <begin position="664"/>
        <end position="699"/>
    </location>
</feature>
<evidence type="ECO:0000256" key="1">
    <source>
        <dbReference type="SAM" id="MobiDB-lite"/>
    </source>
</evidence>
<organism evidence="2 3">
    <name type="scientific">Paramuricea clavata</name>
    <name type="common">Red gorgonian</name>
    <name type="synonym">Violescent sea-whip</name>
    <dbReference type="NCBI Taxonomy" id="317549"/>
    <lineage>
        <taxon>Eukaryota</taxon>
        <taxon>Metazoa</taxon>
        <taxon>Cnidaria</taxon>
        <taxon>Anthozoa</taxon>
        <taxon>Octocorallia</taxon>
        <taxon>Malacalcyonacea</taxon>
        <taxon>Plexauridae</taxon>
        <taxon>Paramuricea</taxon>
    </lineage>
</organism>
<dbReference type="AlphaFoldDB" id="A0A6S7HTF6"/>
<dbReference type="Proteomes" id="UP001152795">
    <property type="component" value="Unassembled WGS sequence"/>
</dbReference>
<dbReference type="OrthoDB" id="5989658at2759"/>